<sequence>MKKFVVFITFLAFGSGIFGQQEIIEQVDLTGIVNYPFDIDIQEDGDSTIWAIHSYVDGGLLTDLMKYDGENWIASSFPCNDCLRDLAIDTSGMLYAAANDNGIYKLESGTWQQVITDSAIKLGFTTNGIMKFVNDIGIFSYDGMNVIAGNHTGKPNYFALKGFEIDQSDNIWILKSGELYQYTDQTGWVRRTEAYDPEMIELAPDNKLWFAENTGAFSYFLNGTYNYNQIQNVFPSGIAPSTIFIDLNNTFWVGVQGSQPGIHKYNPAEQKIYNAIELFGNSNPPTNIFVNSVGDIWSFQNYNNIAGHAYTIAVDEDGDGFNSDVDCDDSDPAINPDATEIPNNDIDENCDDIILIIDEDGDGFNSDVDCDDNDPAINPDATEIPNNDVDENCDEIILIIDEDEDGFHSDVDCDDSDPAINPDATEIPNNDVDENCDEIIFIIDEDGDGFNSDVDCDDNDPAINPDATEIPNNDVDENCDDIILIIDEDEDGFNSDVDCDDNNPLINPAAQEIPNNNYDENCDDIILIIDEDEDGFNSDVDCDDTNPLINPDATEIPNNDVDENCDDIILIIDEDGDGFNSDVDCDDNNPLINPDAQEIPDNEIDENCDGELRANLFHVRTQNSEPLLEIDQQGEVGIGTSNPKAKLQVTDGDVFISDINKGVIMKSPNGSCWRMTVSDEGVPIYTQITCPDSQE</sequence>
<gene>
    <name evidence="1" type="ORF">GCM10007940_47630</name>
</gene>
<keyword evidence="2" id="KW-1185">Reference proteome</keyword>
<name>A0AA37STZ7_9BACT</name>
<dbReference type="Pfam" id="PF11617">
    <property type="entry name" value="Cu-binding_MopE"/>
    <property type="match status" value="7"/>
</dbReference>
<dbReference type="AlphaFoldDB" id="A0AA37STZ7"/>
<dbReference type="Gene3D" id="2.130.10.10">
    <property type="entry name" value="YVTN repeat-like/Quinoprotein amine dehydrogenase"/>
    <property type="match status" value="1"/>
</dbReference>
<dbReference type="SUPFAM" id="SSF63829">
    <property type="entry name" value="Calcium-dependent phosphotriesterase"/>
    <property type="match status" value="1"/>
</dbReference>
<evidence type="ECO:0000313" key="1">
    <source>
        <dbReference type="EMBL" id="GLR20147.1"/>
    </source>
</evidence>
<dbReference type="RefSeq" id="WP_235294985.1">
    <property type="nucleotide sequence ID" value="NZ_BSOH01000037.1"/>
</dbReference>
<accession>A0AA37STZ7</accession>
<dbReference type="InterPro" id="IPR021655">
    <property type="entry name" value="Put_metal-bd"/>
</dbReference>
<proteinExistence type="predicted"/>
<organism evidence="1 2">
    <name type="scientific">Portibacter lacus</name>
    <dbReference type="NCBI Taxonomy" id="1099794"/>
    <lineage>
        <taxon>Bacteria</taxon>
        <taxon>Pseudomonadati</taxon>
        <taxon>Bacteroidota</taxon>
        <taxon>Saprospiria</taxon>
        <taxon>Saprospirales</taxon>
        <taxon>Haliscomenobacteraceae</taxon>
        <taxon>Portibacter</taxon>
    </lineage>
</organism>
<reference evidence="1" key="2">
    <citation type="submission" date="2023-01" db="EMBL/GenBank/DDBJ databases">
        <title>Draft genome sequence of Portibacter lacus strain NBRC 108769.</title>
        <authorList>
            <person name="Sun Q."/>
            <person name="Mori K."/>
        </authorList>
    </citation>
    <scope>NUCLEOTIDE SEQUENCE</scope>
    <source>
        <strain evidence="1">NBRC 108769</strain>
    </source>
</reference>
<dbReference type="Proteomes" id="UP001156666">
    <property type="component" value="Unassembled WGS sequence"/>
</dbReference>
<protein>
    <submittedName>
        <fullName evidence="1">Uncharacterized protein</fullName>
    </submittedName>
</protein>
<reference evidence="1" key="1">
    <citation type="journal article" date="2014" name="Int. J. Syst. Evol. Microbiol.">
        <title>Complete genome sequence of Corynebacterium casei LMG S-19264T (=DSM 44701T), isolated from a smear-ripened cheese.</title>
        <authorList>
            <consortium name="US DOE Joint Genome Institute (JGI-PGF)"/>
            <person name="Walter F."/>
            <person name="Albersmeier A."/>
            <person name="Kalinowski J."/>
            <person name="Ruckert C."/>
        </authorList>
    </citation>
    <scope>NUCLEOTIDE SEQUENCE</scope>
    <source>
        <strain evidence="1">NBRC 108769</strain>
    </source>
</reference>
<evidence type="ECO:0000313" key="2">
    <source>
        <dbReference type="Proteomes" id="UP001156666"/>
    </source>
</evidence>
<dbReference type="EMBL" id="BSOH01000037">
    <property type="protein sequence ID" value="GLR20147.1"/>
    <property type="molecule type" value="Genomic_DNA"/>
</dbReference>
<comment type="caution">
    <text evidence="1">The sequence shown here is derived from an EMBL/GenBank/DDBJ whole genome shotgun (WGS) entry which is preliminary data.</text>
</comment>
<dbReference type="InterPro" id="IPR015943">
    <property type="entry name" value="WD40/YVTN_repeat-like_dom_sf"/>
</dbReference>